<dbReference type="Proteomes" id="UP000297851">
    <property type="component" value="Unassembled WGS sequence"/>
</dbReference>
<evidence type="ECO:0000256" key="1">
    <source>
        <dbReference type="SAM" id="MobiDB-lite"/>
    </source>
</evidence>
<keyword evidence="3" id="KW-1185">Reference proteome</keyword>
<gene>
    <name evidence="2" type="ORF">E3T25_06705</name>
</gene>
<comment type="caution">
    <text evidence="2">The sequence shown here is derived from an EMBL/GenBank/DDBJ whole genome shotgun (WGS) entry which is preliminary data.</text>
</comment>
<reference evidence="2 3" key="1">
    <citation type="submission" date="2019-03" db="EMBL/GenBank/DDBJ databases">
        <title>Genomics of glacier-inhabiting Cryobacterium strains.</title>
        <authorList>
            <person name="Liu Q."/>
            <person name="Xin Y.-H."/>
        </authorList>
    </citation>
    <scope>NUCLEOTIDE SEQUENCE [LARGE SCALE GENOMIC DNA]</scope>
    <source>
        <strain evidence="2 3">TMT2-16</strain>
    </source>
</reference>
<feature type="compositionally biased region" description="Basic and acidic residues" evidence="1">
    <location>
        <begin position="67"/>
        <end position="76"/>
    </location>
</feature>
<evidence type="ECO:0000313" key="3">
    <source>
        <dbReference type="Proteomes" id="UP000297851"/>
    </source>
</evidence>
<dbReference type="RefSeq" id="WP_134373249.1">
    <property type="nucleotide sequence ID" value="NZ_SOGO01000021.1"/>
</dbReference>
<sequence>MDLDRLGQAPHLNARMRPADQVSVELHVDRSGLDLGQMQKGAVLVGAIPHRHCGGARHDGCLSQKTGRFDRSRTAG</sequence>
<organism evidence="2 3">
    <name type="scientific">Cryobacterium sandaracinum</name>
    <dbReference type="NCBI Taxonomy" id="1259247"/>
    <lineage>
        <taxon>Bacteria</taxon>
        <taxon>Bacillati</taxon>
        <taxon>Actinomycetota</taxon>
        <taxon>Actinomycetes</taxon>
        <taxon>Micrococcales</taxon>
        <taxon>Microbacteriaceae</taxon>
        <taxon>Cryobacterium</taxon>
    </lineage>
</organism>
<accession>A0ABY2JDS0</accession>
<protein>
    <submittedName>
        <fullName evidence="2">Uncharacterized protein</fullName>
    </submittedName>
</protein>
<evidence type="ECO:0000313" key="2">
    <source>
        <dbReference type="EMBL" id="TFD03299.1"/>
    </source>
</evidence>
<dbReference type="EMBL" id="SOGO01000021">
    <property type="protein sequence ID" value="TFD03299.1"/>
    <property type="molecule type" value="Genomic_DNA"/>
</dbReference>
<proteinExistence type="predicted"/>
<name>A0ABY2JDS0_9MICO</name>
<feature type="region of interest" description="Disordered" evidence="1">
    <location>
        <begin position="56"/>
        <end position="76"/>
    </location>
</feature>